<feature type="domain" description="Carbohydrate kinase FGGY N-terminal" evidence="3">
    <location>
        <begin position="3"/>
        <end position="234"/>
    </location>
</feature>
<evidence type="ECO:0000259" key="3">
    <source>
        <dbReference type="Pfam" id="PF00370"/>
    </source>
</evidence>
<feature type="non-terminal residue" evidence="4">
    <location>
        <position position="235"/>
    </location>
</feature>
<keyword evidence="2" id="KW-0418">Kinase</keyword>
<reference evidence="4" key="1">
    <citation type="journal article" date="2014" name="Front. Microbiol.">
        <title>High frequency of phylogenetically diverse reductive dehalogenase-homologous genes in deep subseafloor sedimentary metagenomes.</title>
        <authorList>
            <person name="Kawai M."/>
            <person name="Futagami T."/>
            <person name="Toyoda A."/>
            <person name="Takaki Y."/>
            <person name="Nishi S."/>
            <person name="Hori S."/>
            <person name="Arai W."/>
            <person name="Tsubouchi T."/>
            <person name="Morono Y."/>
            <person name="Uchiyama I."/>
            <person name="Ito T."/>
            <person name="Fujiyama A."/>
            <person name="Inagaki F."/>
            <person name="Takami H."/>
        </authorList>
    </citation>
    <scope>NUCLEOTIDE SEQUENCE</scope>
    <source>
        <strain evidence="4">Expedition CK06-06</strain>
    </source>
</reference>
<dbReference type="AlphaFoldDB" id="X1HU67"/>
<organism evidence="4">
    <name type="scientific">marine sediment metagenome</name>
    <dbReference type="NCBI Taxonomy" id="412755"/>
    <lineage>
        <taxon>unclassified sequences</taxon>
        <taxon>metagenomes</taxon>
        <taxon>ecological metagenomes</taxon>
    </lineage>
</organism>
<evidence type="ECO:0000256" key="1">
    <source>
        <dbReference type="ARBA" id="ARBA00022679"/>
    </source>
</evidence>
<dbReference type="InterPro" id="IPR018484">
    <property type="entry name" value="FGGY_N"/>
</dbReference>
<dbReference type="SUPFAM" id="SSF53067">
    <property type="entry name" value="Actin-like ATPase domain"/>
    <property type="match status" value="1"/>
</dbReference>
<dbReference type="GO" id="GO:0016301">
    <property type="term" value="F:kinase activity"/>
    <property type="evidence" value="ECO:0007669"/>
    <property type="project" value="UniProtKB-KW"/>
</dbReference>
<dbReference type="InterPro" id="IPR050406">
    <property type="entry name" value="FGGY_Carb_Kinase"/>
</dbReference>
<dbReference type="Gene3D" id="3.30.420.40">
    <property type="match status" value="1"/>
</dbReference>
<evidence type="ECO:0000256" key="2">
    <source>
        <dbReference type="ARBA" id="ARBA00022777"/>
    </source>
</evidence>
<keyword evidence="1" id="KW-0808">Transferase</keyword>
<accession>X1HU67</accession>
<evidence type="ECO:0000313" key="4">
    <source>
        <dbReference type="EMBL" id="GAH57374.1"/>
    </source>
</evidence>
<comment type="caution">
    <text evidence="4">The sequence shown here is derived from an EMBL/GenBank/DDBJ whole genome shotgun (WGS) entry which is preliminary data.</text>
</comment>
<dbReference type="Pfam" id="PF00370">
    <property type="entry name" value="FGGY_N"/>
    <property type="match status" value="1"/>
</dbReference>
<dbReference type="CDD" id="cd07773">
    <property type="entry name" value="ASKHA_NBD_FGGY_FK"/>
    <property type="match status" value="1"/>
</dbReference>
<dbReference type="EMBL" id="BARU01018515">
    <property type="protein sequence ID" value="GAH57374.1"/>
    <property type="molecule type" value="Genomic_DNA"/>
</dbReference>
<sequence>MSLLGIDVGTTGCKAGVFSIEGKLLSSSYEEYDFQRPKTGQAELDSSAVWKKIKKTIAGAVSGTGADPISALSVSSIGEAVVPVTSDRRILGASILNFDLRGEEYLEALQSDLKNETLYRINGNTPGNHYGITKLMWIREHQPELYEKTFKFLHWSSFVNFMLGADPAVDYSLANRSLLFDLNLQDWSEELLNLSGLDRIKLPEAVPSGTVIGTISKRTARELGLPENTSILTGS</sequence>
<gene>
    <name evidence="4" type="ORF">S03H2_30594</name>
</gene>
<protein>
    <recommendedName>
        <fullName evidence="3">Carbohydrate kinase FGGY N-terminal domain-containing protein</fullName>
    </recommendedName>
</protein>
<dbReference type="InterPro" id="IPR043129">
    <property type="entry name" value="ATPase_NBD"/>
</dbReference>
<name>X1HU67_9ZZZZ</name>
<dbReference type="GO" id="GO:0005975">
    <property type="term" value="P:carbohydrate metabolic process"/>
    <property type="evidence" value="ECO:0007669"/>
    <property type="project" value="InterPro"/>
</dbReference>
<dbReference type="PANTHER" id="PTHR43095">
    <property type="entry name" value="SUGAR KINASE"/>
    <property type="match status" value="1"/>
</dbReference>
<proteinExistence type="predicted"/>